<dbReference type="STRING" id="75743.A0A401NNR8"/>
<dbReference type="PROSITE" id="PS50082">
    <property type="entry name" value="WD_REPEATS_2"/>
    <property type="match status" value="3"/>
</dbReference>
<sequence>MYDVDAAGEAAEFNIYAPAHQTCQSAKCALPRCGSCYTCTLQLRLASTKQWFLRAGDLAKQQFLIGLVRRIDSLDLLLQLNRLLQPTLSKDFTHSRCRANPSLRQDFSTLSSNRSLNKQTLLRDMAGTWEWFVGSRHWIKTNYLLALFRLCDTTLLHNLGNLIRTLIIRQKVPDLYEEKDVAVDASSFDGSHYTFRTEEHPELELLSEIWPKYTILTADMLPASLLFHPKHHAVAANSQPPVESEKTEQLPSWKEIIDSYNENPSIIITSSFEATSGITHHKDFLRCLPIHLAKYILGFLDGRSLTNSMHVSRYWACLGKEIIRDKLALRCIFDEVLKLQKIGINTKKETVKRIKNEMKEKEDQGKKEKGKKSRKHKRKEKETTLEACVRQLESKRVHLTKATSKKIATDVVQGTAHHNANVTYAKIRHIPVPRIDEKGFTMPTRRSTKKIGLGAAYSGIHTNRIQMEERNVYCGPYNIKVIKQHTDPSRVIDYSGGHLIAVGTSDRRIKFLDSNRSKEISLTLHGHAGRIKSLFLNEEKGFLLSGSYDLSIRRWDLKTGLCVNTYRGHMGIITCLDQHKDMFASAGLDLQAKVWDIQKGKCLCSFRHEKPVESVVLTEMYVVSGCAKGLVHVWSIKPPSLVKVLIGHISSITCLSVDQWHLISGSKDRCVKAWSMIGKFSECLMTFNHPQMIINTVFNVVNFHFEEITWDYTAKSATESLALLDKFKMAPLRKQPYSYTRAQRMRRIGSTNEKIYHRRENLAEEGLFHHTRYMSGRCLEAARRIQSDSKYRHQSAPHIGLRSELPSKPPLASSRSPKMFRGDGLRTDVPSRIFYGTRSESLSTASRFLSASEQISLKRIKRHRPYRPKTAEQIYLTVNAIHNSLRFDETSINTLYNNSLAEDWGQSLCPLEDTGEMLPSTAKKMSKDKSKNVADAVKSTDDCVTVKTLMAPYISKGQGFKDMLHNFNECFTSKSMTKRSKSALGFVDPVKFIGKKNRPQTAVEDMANTTSYVTSGNNEDQNKTNLLVSPMAIPMLDTKMKLQPTGDINPLRINSGFYLLTSKQMKEYADRVVMEHNVQQQIKDQEKHTASRRAWLKKAEGTELEPHSRK</sequence>
<dbReference type="EMBL" id="BFAA01001250">
    <property type="protein sequence ID" value="GCB62502.1"/>
    <property type="molecule type" value="Genomic_DNA"/>
</dbReference>
<dbReference type="Gene3D" id="2.130.10.10">
    <property type="entry name" value="YVTN repeat-like/Quinoprotein amine dehydrogenase"/>
    <property type="match status" value="1"/>
</dbReference>
<feature type="repeat" description="WD" evidence="3">
    <location>
        <begin position="645"/>
        <end position="676"/>
    </location>
</feature>
<dbReference type="InterPro" id="IPR015943">
    <property type="entry name" value="WD40/YVTN_repeat-like_dom_sf"/>
</dbReference>
<feature type="repeat" description="WD" evidence="3">
    <location>
        <begin position="566"/>
        <end position="605"/>
    </location>
</feature>
<dbReference type="SUPFAM" id="SSF81383">
    <property type="entry name" value="F-box domain"/>
    <property type="match status" value="1"/>
</dbReference>
<evidence type="ECO:0000256" key="1">
    <source>
        <dbReference type="ARBA" id="ARBA00022574"/>
    </source>
</evidence>
<dbReference type="OMA" id="QKCETCI"/>
<proteinExistence type="predicted"/>
<dbReference type="PANTHER" id="PTHR19872">
    <property type="entry name" value="UBIQUITIN LIGASE SPECIFICITY FACTOR/HREP PROTEIN"/>
    <property type="match status" value="1"/>
</dbReference>
<name>A0A401NNR8_SCYTO</name>
<feature type="repeat" description="WD" evidence="3">
    <location>
        <begin position="524"/>
        <end position="565"/>
    </location>
</feature>
<accession>A0A401NNR8</accession>
<dbReference type="InterPro" id="IPR051075">
    <property type="entry name" value="SCF_subunit_WD-repeat"/>
</dbReference>
<organism evidence="5 6">
    <name type="scientific">Scyliorhinus torazame</name>
    <name type="common">Cloudy catshark</name>
    <name type="synonym">Catulus torazame</name>
    <dbReference type="NCBI Taxonomy" id="75743"/>
    <lineage>
        <taxon>Eukaryota</taxon>
        <taxon>Metazoa</taxon>
        <taxon>Chordata</taxon>
        <taxon>Craniata</taxon>
        <taxon>Vertebrata</taxon>
        <taxon>Chondrichthyes</taxon>
        <taxon>Elasmobranchii</taxon>
        <taxon>Galeomorphii</taxon>
        <taxon>Galeoidea</taxon>
        <taxon>Carcharhiniformes</taxon>
        <taxon>Scyliorhinidae</taxon>
        <taxon>Scyliorhinus</taxon>
    </lineage>
</organism>
<gene>
    <name evidence="5" type="ORF">scyTo_0004260</name>
</gene>
<dbReference type="Proteomes" id="UP000288216">
    <property type="component" value="Unassembled WGS sequence"/>
</dbReference>
<dbReference type="SUPFAM" id="SSF50978">
    <property type="entry name" value="WD40 repeat-like"/>
    <property type="match status" value="1"/>
</dbReference>
<feature type="region of interest" description="Disordered" evidence="4">
    <location>
        <begin position="1083"/>
        <end position="1110"/>
    </location>
</feature>
<feature type="region of interest" description="Disordered" evidence="4">
    <location>
        <begin position="791"/>
        <end position="822"/>
    </location>
</feature>
<feature type="compositionally biased region" description="Basic residues" evidence="4">
    <location>
        <begin position="368"/>
        <end position="379"/>
    </location>
</feature>
<evidence type="ECO:0000256" key="4">
    <source>
        <dbReference type="SAM" id="MobiDB-lite"/>
    </source>
</evidence>
<dbReference type="InterPro" id="IPR001680">
    <property type="entry name" value="WD40_rpt"/>
</dbReference>
<feature type="compositionally biased region" description="Basic and acidic residues" evidence="4">
    <location>
        <begin position="355"/>
        <end position="367"/>
    </location>
</feature>
<dbReference type="PANTHER" id="PTHR19872:SF7">
    <property type="entry name" value="F-BOX AND WD REPEAT DOMAIN CONTAINING PROTEIN 10B-RELATED"/>
    <property type="match status" value="1"/>
</dbReference>
<dbReference type="CDD" id="cd00200">
    <property type="entry name" value="WD40"/>
    <property type="match status" value="1"/>
</dbReference>
<feature type="region of interest" description="Disordered" evidence="4">
    <location>
        <begin position="355"/>
        <end position="383"/>
    </location>
</feature>
<feature type="compositionally biased region" description="Basic and acidic residues" evidence="4">
    <location>
        <begin position="1097"/>
        <end position="1110"/>
    </location>
</feature>
<keyword evidence="1 3" id="KW-0853">WD repeat</keyword>
<dbReference type="SMART" id="SM00320">
    <property type="entry name" value="WD40"/>
    <property type="match status" value="5"/>
</dbReference>
<dbReference type="OrthoDB" id="674604at2759"/>
<comment type="caution">
    <text evidence="5">The sequence shown here is derived from an EMBL/GenBank/DDBJ whole genome shotgun (WGS) entry which is preliminary data.</text>
</comment>
<dbReference type="InterPro" id="IPR036047">
    <property type="entry name" value="F-box-like_dom_sf"/>
</dbReference>
<dbReference type="AlphaFoldDB" id="A0A401NNR8"/>
<dbReference type="Gene3D" id="1.20.1280.50">
    <property type="match status" value="1"/>
</dbReference>
<dbReference type="InterPro" id="IPR036322">
    <property type="entry name" value="WD40_repeat_dom_sf"/>
</dbReference>
<evidence type="ECO:0000313" key="6">
    <source>
        <dbReference type="Proteomes" id="UP000288216"/>
    </source>
</evidence>
<dbReference type="CDD" id="cd22136">
    <property type="entry name" value="F-box_FBXW10"/>
    <property type="match status" value="1"/>
</dbReference>
<protein>
    <submittedName>
        <fullName evidence="5">Uncharacterized protein</fullName>
    </submittedName>
</protein>
<dbReference type="Pfam" id="PF00400">
    <property type="entry name" value="WD40"/>
    <property type="match status" value="3"/>
</dbReference>
<keyword evidence="6" id="KW-1185">Reference proteome</keyword>
<evidence type="ECO:0000313" key="5">
    <source>
        <dbReference type="EMBL" id="GCB62502.1"/>
    </source>
</evidence>
<keyword evidence="2" id="KW-0677">Repeat</keyword>
<evidence type="ECO:0000256" key="2">
    <source>
        <dbReference type="ARBA" id="ARBA00022737"/>
    </source>
</evidence>
<dbReference type="PROSITE" id="PS50294">
    <property type="entry name" value="WD_REPEATS_REGION"/>
    <property type="match status" value="1"/>
</dbReference>
<reference evidence="5 6" key="1">
    <citation type="journal article" date="2018" name="Nat. Ecol. Evol.">
        <title>Shark genomes provide insights into elasmobranch evolution and the origin of vertebrates.</title>
        <authorList>
            <person name="Hara Y"/>
            <person name="Yamaguchi K"/>
            <person name="Onimaru K"/>
            <person name="Kadota M"/>
            <person name="Koyanagi M"/>
            <person name="Keeley SD"/>
            <person name="Tatsumi K"/>
            <person name="Tanaka K"/>
            <person name="Motone F"/>
            <person name="Kageyama Y"/>
            <person name="Nozu R"/>
            <person name="Adachi N"/>
            <person name="Nishimura O"/>
            <person name="Nakagawa R"/>
            <person name="Tanegashima C"/>
            <person name="Kiyatake I"/>
            <person name="Matsumoto R"/>
            <person name="Murakumo K"/>
            <person name="Nishida K"/>
            <person name="Terakita A"/>
            <person name="Kuratani S"/>
            <person name="Sato K"/>
            <person name="Hyodo S Kuraku.S."/>
        </authorList>
    </citation>
    <scope>NUCLEOTIDE SEQUENCE [LARGE SCALE GENOMIC DNA]</scope>
</reference>
<evidence type="ECO:0000256" key="3">
    <source>
        <dbReference type="PROSITE-ProRule" id="PRU00221"/>
    </source>
</evidence>